<dbReference type="PANTHER" id="PTHR34297">
    <property type="entry name" value="HYPOTHETICAL CYTOSOLIC PROTEIN-RELATED"/>
    <property type="match status" value="1"/>
</dbReference>
<comment type="similarity">
    <text evidence="1">Belongs to the asp23 family.</text>
</comment>
<evidence type="ECO:0000313" key="3">
    <source>
        <dbReference type="EMBL" id="KAB1883664.1"/>
    </source>
</evidence>
<gene>
    <name evidence="3" type="ORF">F6W70_13805</name>
</gene>
<dbReference type="EMBL" id="WAAQ01000002">
    <property type="protein sequence ID" value="KAB1883664.1"/>
    <property type="molecule type" value="Genomic_DNA"/>
</dbReference>
<name>A0AAD3ZY05_MICMQ</name>
<comment type="caution">
    <text evidence="3">The sequence shown here is derived from an EMBL/GenBank/DDBJ whole genome shotgun (WGS) entry which is preliminary data.</text>
</comment>
<dbReference type="Pfam" id="PF03780">
    <property type="entry name" value="Asp23"/>
    <property type="match status" value="1"/>
</dbReference>
<feature type="region of interest" description="Disordered" evidence="2">
    <location>
        <begin position="137"/>
        <end position="156"/>
    </location>
</feature>
<organism evidence="3 4">
    <name type="scientific">Microbacterium maritypicum</name>
    <name type="common">Microbacterium liquefaciens</name>
    <dbReference type="NCBI Taxonomy" id="33918"/>
    <lineage>
        <taxon>Bacteria</taxon>
        <taxon>Bacillati</taxon>
        <taxon>Actinomycetota</taxon>
        <taxon>Actinomycetes</taxon>
        <taxon>Micrococcales</taxon>
        <taxon>Microbacteriaceae</taxon>
        <taxon>Microbacterium</taxon>
    </lineage>
</organism>
<proteinExistence type="inferred from homology"/>
<dbReference type="Proteomes" id="UP000436027">
    <property type="component" value="Unassembled WGS sequence"/>
</dbReference>
<evidence type="ECO:0000256" key="1">
    <source>
        <dbReference type="ARBA" id="ARBA00005721"/>
    </source>
</evidence>
<reference evidence="3 4" key="1">
    <citation type="submission" date="2019-09" db="EMBL/GenBank/DDBJ databases">
        <title>Whole genome sequencing of Microbacterium maritypicum.</title>
        <authorList>
            <person name="Lenchi N."/>
        </authorList>
    </citation>
    <scope>NUCLEOTIDE SEQUENCE [LARGE SCALE GENOMIC DNA]</scope>
    <source>
        <strain evidence="3 4">DSM 12512</strain>
    </source>
</reference>
<sequence length="156" mass="15982">MRKKELTMTNTTGGTQPEIQVVTPPQGAAVGTTTIEDAVVAKIAGIAARDVSGVHALGGGAARMVGAIRDALNTTDLSQGISVAVGEAQITVDVTIVAEYPVSLQKVADDVRAAIHRDMVDLVGVGVVEVNVTIDDVHVPSDDEGDTADRDEAPTA</sequence>
<protein>
    <submittedName>
        <fullName evidence="3">Asp23/Gls24 family envelope stress response protein</fullName>
    </submittedName>
</protein>
<dbReference type="AlphaFoldDB" id="A0AAD3ZY05"/>
<accession>A0AAD3ZY05</accession>
<dbReference type="InterPro" id="IPR005531">
    <property type="entry name" value="Asp23"/>
</dbReference>
<dbReference type="PANTHER" id="PTHR34297:SF3">
    <property type="entry name" value="ALKALINE SHOCK PROTEIN 23"/>
    <property type="match status" value="1"/>
</dbReference>
<evidence type="ECO:0000256" key="2">
    <source>
        <dbReference type="SAM" id="MobiDB-lite"/>
    </source>
</evidence>
<evidence type="ECO:0000313" key="4">
    <source>
        <dbReference type="Proteomes" id="UP000436027"/>
    </source>
</evidence>